<dbReference type="AlphaFoldDB" id="A0A6A6QA04"/>
<evidence type="ECO:0000313" key="2">
    <source>
        <dbReference type="EMBL" id="KAF2489165.1"/>
    </source>
</evidence>
<dbReference type="EMBL" id="MU004199">
    <property type="protein sequence ID" value="KAF2489165.1"/>
    <property type="molecule type" value="Genomic_DNA"/>
</dbReference>
<proteinExistence type="predicted"/>
<evidence type="ECO:0008006" key="4">
    <source>
        <dbReference type="Google" id="ProtNLM"/>
    </source>
</evidence>
<keyword evidence="3" id="KW-1185">Reference proteome</keyword>
<accession>A0A6A6QA04</accession>
<dbReference type="Proteomes" id="UP000799750">
    <property type="component" value="Unassembled WGS sequence"/>
</dbReference>
<evidence type="ECO:0000256" key="1">
    <source>
        <dbReference type="SAM" id="MobiDB-lite"/>
    </source>
</evidence>
<feature type="compositionally biased region" description="Polar residues" evidence="1">
    <location>
        <begin position="42"/>
        <end position="60"/>
    </location>
</feature>
<feature type="region of interest" description="Disordered" evidence="1">
    <location>
        <begin position="42"/>
        <end position="69"/>
    </location>
</feature>
<protein>
    <recommendedName>
        <fullName evidence="4">F-box domain-containing protein</fullName>
    </recommendedName>
</protein>
<organism evidence="2 3">
    <name type="scientific">Lophium mytilinum</name>
    <dbReference type="NCBI Taxonomy" id="390894"/>
    <lineage>
        <taxon>Eukaryota</taxon>
        <taxon>Fungi</taxon>
        <taxon>Dikarya</taxon>
        <taxon>Ascomycota</taxon>
        <taxon>Pezizomycotina</taxon>
        <taxon>Dothideomycetes</taxon>
        <taxon>Pleosporomycetidae</taxon>
        <taxon>Mytilinidiales</taxon>
        <taxon>Mytilinidiaceae</taxon>
        <taxon>Lophium</taxon>
    </lineage>
</organism>
<name>A0A6A6QA04_9PEZI</name>
<gene>
    <name evidence="2" type="ORF">BU16DRAFT_622749</name>
</gene>
<evidence type="ECO:0000313" key="3">
    <source>
        <dbReference type="Proteomes" id="UP000799750"/>
    </source>
</evidence>
<dbReference type="OrthoDB" id="3692147at2759"/>
<sequence length="449" mass="51286">MSSKPETSAAEEHASNFLQVALRNACRLPLRLLALKPHRTWQSITRPGEPNSRQASSQVPAATIHRDKRTYTDRKQQAAALHNATEASIHQLPTELLLMTRAYLSPASNMAMHQTCQKMMDIFTLFAGTFPLDEFNPESVWLETPQSARVWCNACERRHASNLFSATQRTRPPLERRCVGMNEAIRICEHQWLTFSQIAKSVHGEWMIQCEDATHNFTHWPDHWRPTFKICSREHEAQMKSWIPIITIPQGYTVSNHRLAAVLSESTEPICMHLSVYDPIIFNLVSKLIHARDTGQLKWYRSEGTPCVHDPPVGSITSTACCQWHVSTNENDFLPSQGAWISDWWKMDCRRQYVWGCPCEIKVFLRRLPGSDVEEVIMEVCRKWTHKSMDQDWMDMIGYGPGGVIGRPRSGMRGFHAVPGSAKPVQVSWAELMQREGLDQEGLDQEGLD</sequence>
<reference evidence="2" key="1">
    <citation type="journal article" date="2020" name="Stud. Mycol.">
        <title>101 Dothideomycetes genomes: a test case for predicting lifestyles and emergence of pathogens.</title>
        <authorList>
            <person name="Haridas S."/>
            <person name="Albert R."/>
            <person name="Binder M."/>
            <person name="Bloem J."/>
            <person name="Labutti K."/>
            <person name="Salamov A."/>
            <person name="Andreopoulos B."/>
            <person name="Baker S."/>
            <person name="Barry K."/>
            <person name="Bills G."/>
            <person name="Bluhm B."/>
            <person name="Cannon C."/>
            <person name="Castanera R."/>
            <person name="Culley D."/>
            <person name="Daum C."/>
            <person name="Ezra D."/>
            <person name="Gonzalez J."/>
            <person name="Henrissat B."/>
            <person name="Kuo A."/>
            <person name="Liang C."/>
            <person name="Lipzen A."/>
            <person name="Lutzoni F."/>
            <person name="Magnuson J."/>
            <person name="Mondo S."/>
            <person name="Nolan M."/>
            <person name="Ohm R."/>
            <person name="Pangilinan J."/>
            <person name="Park H.-J."/>
            <person name="Ramirez L."/>
            <person name="Alfaro M."/>
            <person name="Sun H."/>
            <person name="Tritt A."/>
            <person name="Yoshinaga Y."/>
            <person name="Zwiers L.-H."/>
            <person name="Turgeon B."/>
            <person name="Goodwin S."/>
            <person name="Spatafora J."/>
            <person name="Crous P."/>
            <person name="Grigoriev I."/>
        </authorList>
    </citation>
    <scope>NUCLEOTIDE SEQUENCE</scope>
    <source>
        <strain evidence="2">CBS 269.34</strain>
    </source>
</reference>